<dbReference type="Proteomes" id="UP000800200">
    <property type="component" value="Unassembled WGS sequence"/>
</dbReference>
<dbReference type="Pfam" id="PF06985">
    <property type="entry name" value="HET"/>
    <property type="match status" value="1"/>
</dbReference>
<dbReference type="OrthoDB" id="5362512at2759"/>
<feature type="domain" description="Heterokaryon incompatibility" evidence="1">
    <location>
        <begin position="199"/>
        <end position="345"/>
    </location>
</feature>
<keyword evidence="3" id="KW-1185">Reference proteome</keyword>
<reference evidence="2" key="1">
    <citation type="journal article" date="2020" name="Stud. Mycol.">
        <title>101 Dothideomycetes genomes: a test case for predicting lifestyles and emergence of pathogens.</title>
        <authorList>
            <person name="Haridas S."/>
            <person name="Albert R."/>
            <person name="Binder M."/>
            <person name="Bloem J."/>
            <person name="Labutti K."/>
            <person name="Salamov A."/>
            <person name="Andreopoulos B."/>
            <person name="Baker S."/>
            <person name="Barry K."/>
            <person name="Bills G."/>
            <person name="Bluhm B."/>
            <person name="Cannon C."/>
            <person name="Castanera R."/>
            <person name="Culley D."/>
            <person name="Daum C."/>
            <person name="Ezra D."/>
            <person name="Gonzalez J."/>
            <person name="Henrissat B."/>
            <person name="Kuo A."/>
            <person name="Liang C."/>
            <person name="Lipzen A."/>
            <person name="Lutzoni F."/>
            <person name="Magnuson J."/>
            <person name="Mondo S."/>
            <person name="Nolan M."/>
            <person name="Ohm R."/>
            <person name="Pangilinan J."/>
            <person name="Park H.-J."/>
            <person name="Ramirez L."/>
            <person name="Alfaro M."/>
            <person name="Sun H."/>
            <person name="Tritt A."/>
            <person name="Yoshinaga Y."/>
            <person name="Zwiers L.-H."/>
            <person name="Turgeon B."/>
            <person name="Goodwin S."/>
            <person name="Spatafora J."/>
            <person name="Crous P."/>
            <person name="Grigoriev I."/>
        </authorList>
    </citation>
    <scope>NUCLEOTIDE SEQUENCE</scope>
    <source>
        <strain evidence="2">CBS 207.26</strain>
    </source>
</reference>
<accession>A0A6A6E988</accession>
<dbReference type="PANTHER" id="PTHR33112:SF16">
    <property type="entry name" value="HETEROKARYON INCOMPATIBILITY DOMAIN-CONTAINING PROTEIN"/>
    <property type="match status" value="1"/>
</dbReference>
<dbReference type="InterPro" id="IPR010730">
    <property type="entry name" value="HET"/>
</dbReference>
<gene>
    <name evidence="2" type="ORF">K469DRAFT_706701</name>
</gene>
<evidence type="ECO:0000259" key="1">
    <source>
        <dbReference type="Pfam" id="PF06985"/>
    </source>
</evidence>
<dbReference type="AlphaFoldDB" id="A0A6A6E988"/>
<protein>
    <submittedName>
        <fullName evidence="2">HET-domain-containing protein</fullName>
    </submittedName>
</protein>
<evidence type="ECO:0000313" key="3">
    <source>
        <dbReference type="Proteomes" id="UP000800200"/>
    </source>
</evidence>
<organism evidence="2 3">
    <name type="scientific">Zopfia rhizophila CBS 207.26</name>
    <dbReference type="NCBI Taxonomy" id="1314779"/>
    <lineage>
        <taxon>Eukaryota</taxon>
        <taxon>Fungi</taxon>
        <taxon>Dikarya</taxon>
        <taxon>Ascomycota</taxon>
        <taxon>Pezizomycotina</taxon>
        <taxon>Dothideomycetes</taxon>
        <taxon>Dothideomycetes incertae sedis</taxon>
        <taxon>Zopfiaceae</taxon>
        <taxon>Zopfia</taxon>
    </lineage>
</organism>
<dbReference type="PANTHER" id="PTHR33112">
    <property type="entry name" value="DOMAIN PROTEIN, PUTATIVE-RELATED"/>
    <property type="match status" value="1"/>
</dbReference>
<evidence type="ECO:0000313" key="2">
    <source>
        <dbReference type="EMBL" id="KAF2186710.1"/>
    </source>
</evidence>
<name>A0A6A6E988_9PEZI</name>
<proteinExistence type="predicted"/>
<sequence>MFCDTCLAIFSKKWGLADEEWSHSVGGPHHKDLIELRRSASENCRICKAIWLECIIAFGKEDWTNAEVSTSFKVAHQSASIEHAIKQGRRMELQIEVSRTLGRDEIHRRMFFDLLPYNLAENHCPKTTESTTSQDTLSRWYRDCLGNHKECRPIFDGSYLPSRLLDVGEPSSSEPAKLVTIDNGSTIDGKNLHNRTPVYATLSHCWGKSQPLRLLTQNMRQMKQGVPRESLPRIFSEAITVCWQLGIQYLWIDCLCICQDSEEDWVRESSLMGKIYSHAIINIAATGSVDCDGSLFDATSGRPSVGLISWGVLPESEYVVVENNIEWAKSFLNQPLLRRAWVMQERFLATRIIHFAGSELIWECRTTAATESYPIQVPDVLRPFHDRRNRFWRTDFVEDDGAWSVLVQDYSKCELTFSKDKLVALSGLISTLKSRGLARGRCWAGMWEADLPYGLLWTRAAMDENRWPRVRPGRYRAPSWSWASLDCPVWTEWASGTGESLLISFWEVREDSDAGSTRALSDYPLSIRIVGPLAKVSIISKGFGVEALGRGVERVQGISYCISRIFGQRTPEHHGENSAADLETTNFLDDTWNDAVFDDFDEKNLEKSIWCAPIYNCEKWTENTNASTRLLGLLLEKVEGNTFRRVGAFSVGHYPDQEALKRLSACTYTVI</sequence>
<dbReference type="EMBL" id="ML994629">
    <property type="protein sequence ID" value="KAF2186710.1"/>
    <property type="molecule type" value="Genomic_DNA"/>
</dbReference>